<dbReference type="GO" id="GO:0004467">
    <property type="term" value="F:long-chain fatty acid-CoA ligase activity"/>
    <property type="evidence" value="ECO:0007669"/>
    <property type="project" value="TreeGrafter"/>
</dbReference>
<protein>
    <recommendedName>
        <fullName evidence="4">AMP-dependent synthetase/ligase domain-containing protein</fullName>
    </recommendedName>
</protein>
<dbReference type="SUPFAM" id="SSF56801">
    <property type="entry name" value="Acetyl-CoA synthetase-like"/>
    <property type="match status" value="1"/>
</dbReference>
<evidence type="ECO:0000256" key="3">
    <source>
        <dbReference type="ARBA" id="ARBA00023098"/>
    </source>
</evidence>
<evidence type="ECO:0000259" key="4">
    <source>
        <dbReference type="Pfam" id="PF00501"/>
    </source>
</evidence>
<dbReference type="AlphaFoldDB" id="X6MHJ0"/>
<evidence type="ECO:0000256" key="1">
    <source>
        <dbReference type="ARBA" id="ARBA00022598"/>
    </source>
</evidence>
<evidence type="ECO:0000256" key="2">
    <source>
        <dbReference type="ARBA" id="ARBA00022832"/>
    </source>
</evidence>
<dbReference type="GO" id="GO:0016020">
    <property type="term" value="C:membrane"/>
    <property type="evidence" value="ECO:0007669"/>
    <property type="project" value="TreeGrafter"/>
</dbReference>
<name>X6MHJ0_RETFI</name>
<keyword evidence="2" id="KW-0276">Fatty acid metabolism</keyword>
<dbReference type="PANTHER" id="PTHR43272:SF32">
    <property type="entry name" value="AMP-DEPENDENT SYNTHETASE_LIGASE DOMAIN-CONTAINING PROTEIN"/>
    <property type="match status" value="1"/>
</dbReference>
<dbReference type="InterPro" id="IPR042099">
    <property type="entry name" value="ANL_N_sf"/>
</dbReference>
<comment type="caution">
    <text evidence="5">The sequence shown here is derived from an EMBL/GenBank/DDBJ whole genome shotgun (WGS) entry which is preliminary data.</text>
</comment>
<keyword evidence="6" id="KW-1185">Reference proteome</keyword>
<reference evidence="5 6" key="1">
    <citation type="journal article" date="2013" name="Curr. Biol.">
        <title>The Genome of the Foraminiferan Reticulomyxa filosa.</title>
        <authorList>
            <person name="Glockner G."/>
            <person name="Hulsmann N."/>
            <person name="Schleicher M."/>
            <person name="Noegel A.A."/>
            <person name="Eichinger L."/>
            <person name="Gallinger C."/>
            <person name="Pawlowski J."/>
            <person name="Sierra R."/>
            <person name="Euteneuer U."/>
            <person name="Pillet L."/>
            <person name="Moustafa A."/>
            <person name="Platzer M."/>
            <person name="Groth M."/>
            <person name="Szafranski K."/>
            <person name="Schliwa M."/>
        </authorList>
    </citation>
    <scope>NUCLEOTIDE SEQUENCE [LARGE SCALE GENOMIC DNA]</scope>
</reference>
<dbReference type="GO" id="GO:0005783">
    <property type="term" value="C:endoplasmic reticulum"/>
    <property type="evidence" value="ECO:0007669"/>
    <property type="project" value="TreeGrafter"/>
</dbReference>
<feature type="domain" description="AMP-dependent synthetase/ligase" evidence="4">
    <location>
        <begin position="15"/>
        <end position="328"/>
    </location>
</feature>
<dbReference type="InterPro" id="IPR000873">
    <property type="entry name" value="AMP-dep_synth/lig_dom"/>
</dbReference>
<dbReference type="Gene3D" id="3.40.50.12780">
    <property type="entry name" value="N-terminal domain of ligase-like"/>
    <property type="match status" value="2"/>
</dbReference>
<dbReference type="InterPro" id="IPR020845">
    <property type="entry name" value="AMP-binding_CS"/>
</dbReference>
<keyword evidence="3" id="KW-0443">Lipid metabolism</keyword>
<dbReference type="Proteomes" id="UP000023152">
    <property type="component" value="Unassembled WGS sequence"/>
</dbReference>
<proteinExistence type="predicted"/>
<dbReference type="OrthoDB" id="3633556at2759"/>
<feature type="non-terminal residue" evidence="5">
    <location>
        <position position="1"/>
    </location>
</feature>
<keyword evidence="1" id="KW-0436">Ligase</keyword>
<organism evidence="5 6">
    <name type="scientific">Reticulomyxa filosa</name>
    <dbReference type="NCBI Taxonomy" id="46433"/>
    <lineage>
        <taxon>Eukaryota</taxon>
        <taxon>Sar</taxon>
        <taxon>Rhizaria</taxon>
        <taxon>Retaria</taxon>
        <taxon>Foraminifera</taxon>
        <taxon>Monothalamids</taxon>
        <taxon>Reticulomyxidae</taxon>
        <taxon>Reticulomyxa</taxon>
    </lineage>
</organism>
<dbReference type="PROSITE" id="PS00455">
    <property type="entry name" value="AMP_BINDING"/>
    <property type="match status" value="1"/>
</dbReference>
<sequence>AKSHKTVKVYTWAEMMKFGEDEKLEEEMEKRIRAIKPTQCCTLIYTSGTTGPPKAVMLSHDNCTWNCRNLFESLKDVDWSKQDHAFVSYLPLSHVAAQITDVHAPLAIMAHYGGNGMVTFARPDALKGSLSHTLKAAKPTIFFGVPRVWEKMEETIKAIGKNSTGIKKMLADWAKSKGMEAHEAYQIGGTKKYPDGYNVAKRVVFDLIKSQLGFDRLEVLLLVLCSFSFLGTVQKVELNFYFLAVSGAAPIKRSTIEYFGSLGINIVEVFGMSETTGLHTIGLNFYNRVGSVGPTGVGAETIILNDPSRDKKGEGEICMRGRNVMMGYMYDPDKTRETIDNEGLLHSGDVGRKDHQGLVYITGRIKELIITAGGENIAPVPIEDYVKTICPGWCSINYVVFFF</sequence>
<evidence type="ECO:0000313" key="5">
    <source>
        <dbReference type="EMBL" id="ETO13146.1"/>
    </source>
</evidence>
<accession>X6MHJ0</accession>
<dbReference type="Pfam" id="PF00501">
    <property type="entry name" value="AMP-binding"/>
    <property type="match status" value="1"/>
</dbReference>
<gene>
    <name evidence="5" type="ORF">RFI_24227</name>
</gene>
<evidence type="ECO:0000313" key="6">
    <source>
        <dbReference type="Proteomes" id="UP000023152"/>
    </source>
</evidence>
<dbReference type="EMBL" id="ASPP01020792">
    <property type="protein sequence ID" value="ETO13146.1"/>
    <property type="molecule type" value="Genomic_DNA"/>
</dbReference>
<dbReference type="PANTHER" id="PTHR43272">
    <property type="entry name" value="LONG-CHAIN-FATTY-ACID--COA LIGASE"/>
    <property type="match status" value="1"/>
</dbReference>